<evidence type="ECO:0000313" key="2">
    <source>
        <dbReference type="Proteomes" id="UP000771749"/>
    </source>
</evidence>
<dbReference type="AlphaFoldDB" id="A0A940IGE2"/>
<name>A0A940IGE2_9BACT</name>
<gene>
    <name evidence="1" type="ORF">IAC07_03655</name>
</gene>
<accession>A0A940IGE2</accession>
<feature type="non-terminal residue" evidence="1">
    <location>
        <position position="152"/>
    </location>
</feature>
<sequence>MKVSVYLKKCSPETSNICFRVREKSVDIKVVSPLEVQDRYWDSETLSYRRTTPVPAAEQKRLPGQIAAIIERAEKTFSDKADGRWMRQVIEDVLYPARAFERNHPNLLARVHEYLEKFDGAERTKEHIIRFERRMSRYHDYRREILGETDFT</sequence>
<evidence type="ECO:0000313" key="1">
    <source>
        <dbReference type="EMBL" id="MBO8453805.1"/>
    </source>
</evidence>
<proteinExistence type="predicted"/>
<reference evidence="1" key="1">
    <citation type="submission" date="2020-10" db="EMBL/GenBank/DDBJ databases">
        <authorList>
            <person name="Gilroy R."/>
        </authorList>
    </citation>
    <scope>NUCLEOTIDE SEQUENCE</scope>
    <source>
        <strain evidence="1">F1-3629</strain>
    </source>
</reference>
<comment type="caution">
    <text evidence="1">The sequence shown here is derived from an EMBL/GenBank/DDBJ whole genome shotgun (WGS) entry which is preliminary data.</text>
</comment>
<dbReference type="EMBL" id="JADIMJ010000056">
    <property type="protein sequence ID" value="MBO8453805.1"/>
    <property type="molecule type" value="Genomic_DNA"/>
</dbReference>
<reference evidence="1" key="2">
    <citation type="journal article" date="2021" name="PeerJ">
        <title>Extensive microbial diversity within the chicken gut microbiome revealed by metagenomics and culture.</title>
        <authorList>
            <person name="Gilroy R."/>
            <person name="Ravi A."/>
            <person name="Getino M."/>
            <person name="Pursley I."/>
            <person name="Horton D.L."/>
            <person name="Alikhan N.F."/>
            <person name="Baker D."/>
            <person name="Gharbi K."/>
            <person name="Hall N."/>
            <person name="Watson M."/>
            <person name="Adriaenssens E.M."/>
            <person name="Foster-Nyarko E."/>
            <person name="Jarju S."/>
            <person name="Secka A."/>
            <person name="Antonio M."/>
            <person name="Oren A."/>
            <person name="Chaudhuri R.R."/>
            <person name="La Ragione R."/>
            <person name="Hildebrand F."/>
            <person name="Pallen M.J."/>
        </authorList>
    </citation>
    <scope>NUCLEOTIDE SEQUENCE</scope>
    <source>
        <strain evidence="1">F1-3629</strain>
    </source>
</reference>
<dbReference type="Proteomes" id="UP000771749">
    <property type="component" value="Unassembled WGS sequence"/>
</dbReference>
<organism evidence="1 2">
    <name type="scientific">Candidatus Cryptobacteroides gallistercoris</name>
    <dbReference type="NCBI Taxonomy" id="2840765"/>
    <lineage>
        <taxon>Bacteria</taxon>
        <taxon>Pseudomonadati</taxon>
        <taxon>Bacteroidota</taxon>
        <taxon>Bacteroidia</taxon>
        <taxon>Bacteroidales</taxon>
        <taxon>Candidatus Cryptobacteroides</taxon>
    </lineage>
</organism>
<protein>
    <submittedName>
        <fullName evidence="1">Integrase</fullName>
    </submittedName>
</protein>